<organism evidence="7 8">
    <name type="scientific">Anabaena subtropica FACHB-260</name>
    <dbReference type="NCBI Taxonomy" id="2692884"/>
    <lineage>
        <taxon>Bacteria</taxon>
        <taxon>Bacillati</taxon>
        <taxon>Cyanobacteriota</taxon>
        <taxon>Cyanophyceae</taxon>
        <taxon>Nostocales</taxon>
        <taxon>Nostocaceae</taxon>
        <taxon>Anabaena</taxon>
    </lineage>
</organism>
<gene>
    <name evidence="7" type="ORF">H6G18_21075</name>
</gene>
<evidence type="ECO:0000259" key="6">
    <source>
        <dbReference type="Pfam" id="PF07992"/>
    </source>
</evidence>
<evidence type="ECO:0000313" key="7">
    <source>
        <dbReference type="EMBL" id="MBD2346619.1"/>
    </source>
</evidence>
<comment type="caution">
    <text evidence="7">The sequence shown here is derived from an EMBL/GenBank/DDBJ whole genome shotgun (WGS) entry which is preliminary data.</text>
</comment>
<dbReference type="PANTHER" id="PTHR42913:SF9">
    <property type="entry name" value="SLR1591 PROTEIN"/>
    <property type="match status" value="1"/>
</dbReference>
<keyword evidence="3" id="KW-0285">Flavoprotein</keyword>
<evidence type="ECO:0000313" key="8">
    <source>
        <dbReference type="Proteomes" id="UP000607281"/>
    </source>
</evidence>
<evidence type="ECO:0000256" key="4">
    <source>
        <dbReference type="ARBA" id="ARBA00022827"/>
    </source>
</evidence>
<reference evidence="7 8" key="1">
    <citation type="journal article" date="2020" name="ISME J.">
        <title>Comparative genomics reveals insights into cyanobacterial evolution and habitat adaptation.</title>
        <authorList>
            <person name="Chen M.Y."/>
            <person name="Teng W.K."/>
            <person name="Zhao L."/>
            <person name="Hu C.X."/>
            <person name="Zhou Y.K."/>
            <person name="Han B.P."/>
            <person name="Song L.R."/>
            <person name="Shu W.S."/>
        </authorList>
    </citation>
    <scope>NUCLEOTIDE SEQUENCE [LARGE SCALE GENOMIC DNA]</scope>
    <source>
        <strain evidence="7 8">FACHB-260</strain>
    </source>
</reference>
<dbReference type="InterPro" id="IPR017584">
    <property type="entry name" value="Pyridine_nucleo_diS_OxRdtase_N"/>
</dbReference>
<comment type="similarity">
    <text evidence="2">Belongs to the NADH dehydrogenase family.</text>
</comment>
<dbReference type="InterPro" id="IPR036188">
    <property type="entry name" value="FAD/NAD-bd_sf"/>
</dbReference>
<feature type="domain" description="FAD/NAD(P)-binding" evidence="6">
    <location>
        <begin position="5"/>
        <end position="320"/>
    </location>
</feature>
<dbReference type="InterPro" id="IPR023753">
    <property type="entry name" value="FAD/NAD-binding_dom"/>
</dbReference>
<dbReference type="InterPro" id="IPR051169">
    <property type="entry name" value="NADH-Q_oxidoreductase"/>
</dbReference>
<evidence type="ECO:0000256" key="2">
    <source>
        <dbReference type="ARBA" id="ARBA00005272"/>
    </source>
</evidence>
<dbReference type="PANTHER" id="PTHR42913">
    <property type="entry name" value="APOPTOSIS-INDUCING FACTOR 1"/>
    <property type="match status" value="1"/>
</dbReference>
<dbReference type="Proteomes" id="UP000607281">
    <property type="component" value="Unassembled WGS sequence"/>
</dbReference>
<dbReference type="RefSeq" id="WP_190409036.1">
    <property type="nucleotide sequence ID" value="NZ_JACJRF010000049.1"/>
</dbReference>
<dbReference type="Gene3D" id="3.50.50.100">
    <property type="match status" value="1"/>
</dbReference>
<dbReference type="SUPFAM" id="SSF51905">
    <property type="entry name" value="FAD/NAD(P)-binding domain"/>
    <property type="match status" value="2"/>
</dbReference>
<evidence type="ECO:0000256" key="5">
    <source>
        <dbReference type="ARBA" id="ARBA00023002"/>
    </source>
</evidence>
<name>A0ABR8CW82_9NOST</name>
<dbReference type="PRINTS" id="PR00368">
    <property type="entry name" value="FADPNR"/>
</dbReference>
<evidence type="ECO:0000256" key="3">
    <source>
        <dbReference type="ARBA" id="ARBA00022630"/>
    </source>
</evidence>
<protein>
    <submittedName>
        <fullName evidence="7">FAD-dependent oxidoreductase</fullName>
    </submittedName>
</protein>
<comment type="cofactor">
    <cofactor evidence="1">
        <name>FAD</name>
        <dbReference type="ChEBI" id="CHEBI:57692"/>
    </cofactor>
</comment>
<proteinExistence type="inferred from homology"/>
<keyword evidence="8" id="KW-1185">Reference proteome</keyword>
<sequence length="387" mass="43382">MQQNLVLIGGGHSHVIVLRMFGMKPLPGVSLTLITLASDTPYSGMLPGHISGVYSRDECHIDLQRLANFAQAQLYIDKVIDLDLKNHKVICANRPAVDFDLLSIDIGSTPATISVSGAAEYAIPAKPVSQLLEHWYQLLDSVAQNPQIKRSIAIAGGGAGGVELALSMQTHLQRILQQAQQPLNNLEIHLFHRQPELMSHHHPSVQRQVKQILIRRGINLHLGETVCQIAPSADNKIEELLDIQCESGIKVKCHKIFWVTQASAPHWLKTTGLATDERGFILVEDTLQSPTHPEVFAAGDIATMIHHPRPKAGVFAVRQGKPLFENLRRMLWGQSLKPYKPQQQYLMLIGTGDKRAIATRGCITLPPHQLFWQWKDWIDRRFMQKFR</sequence>
<accession>A0ABR8CW82</accession>
<keyword evidence="5" id="KW-0560">Oxidoreductase</keyword>
<dbReference type="EMBL" id="JACJRF010000049">
    <property type="protein sequence ID" value="MBD2346619.1"/>
    <property type="molecule type" value="Genomic_DNA"/>
</dbReference>
<dbReference type="Pfam" id="PF07992">
    <property type="entry name" value="Pyr_redox_2"/>
    <property type="match status" value="1"/>
</dbReference>
<dbReference type="NCBIfam" id="TIGR03169">
    <property type="entry name" value="Nterm_to_SelD"/>
    <property type="match status" value="1"/>
</dbReference>
<keyword evidence="4" id="KW-0274">FAD</keyword>
<evidence type="ECO:0000256" key="1">
    <source>
        <dbReference type="ARBA" id="ARBA00001974"/>
    </source>
</evidence>